<reference evidence="11 12" key="1">
    <citation type="submission" date="2019-03" db="EMBL/GenBank/DDBJ databases">
        <title>Draft genome sequences of novel Actinobacteria.</title>
        <authorList>
            <person name="Sahin N."/>
            <person name="Ay H."/>
            <person name="Saygin H."/>
        </authorList>
    </citation>
    <scope>NUCLEOTIDE SEQUENCE [LARGE SCALE GENOMIC DNA]</scope>
    <source>
        <strain evidence="11 12">5K548</strain>
    </source>
</reference>
<sequence>MPPTLRATRGVFCQFCGVEKPSELINDPSGEPADAAPGAGDLAELDELVGRCTACPRLVAWREEVARVKRAAFRDEEYWGRPVPGFGPSEAEIAIVGLAPAAHGGNRTGRMFTGDRSGDVLFQALHDVGLASQPESVSLHDGLRLHHTRITAPVHCAPPANKPTPAERDTCRPWLVRELDLLRPTLRVVVVLGGFGWQSLLPVLADAVWQVPRPRPKFGHLAHAELPATDGGPPLHLLGCYHVSQQNTFTGRLTPAMLREVFQRAKHLAGGGEGCDHP</sequence>
<evidence type="ECO:0000259" key="10">
    <source>
        <dbReference type="SMART" id="SM00986"/>
    </source>
</evidence>
<evidence type="ECO:0000256" key="9">
    <source>
        <dbReference type="ARBA" id="ARBA00023887"/>
    </source>
</evidence>
<protein>
    <recommendedName>
        <fullName evidence="9">Type-5 uracil-DNA glycosylase</fullName>
    </recommendedName>
</protein>
<evidence type="ECO:0000256" key="3">
    <source>
        <dbReference type="ARBA" id="ARBA00022763"/>
    </source>
</evidence>
<evidence type="ECO:0000256" key="4">
    <source>
        <dbReference type="ARBA" id="ARBA00022801"/>
    </source>
</evidence>
<keyword evidence="6" id="KW-0411">Iron-sulfur</keyword>
<dbReference type="PANTHER" id="PTHR33693">
    <property type="entry name" value="TYPE-5 URACIL-DNA GLYCOSYLASE"/>
    <property type="match status" value="1"/>
</dbReference>
<dbReference type="GO" id="GO:0006284">
    <property type="term" value="P:base-excision repair"/>
    <property type="evidence" value="ECO:0007669"/>
    <property type="project" value="InterPro"/>
</dbReference>
<dbReference type="AlphaFoldDB" id="A0A4R5C233"/>
<keyword evidence="4" id="KW-0378">Hydrolase</keyword>
<evidence type="ECO:0000256" key="7">
    <source>
        <dbReference type="ARBA" id="ARBA00023204"/>
    </source>
</evidence>
<evidence type="ECO:0000313" key="11">
    <source>
        <dbReference type="EMBL" id="TDD91890.1"/>
    </source>
</evidence>
<dbReference type="EMBL" id="SMLA01000004">
    <property type="protein sequence ID" value="TDD91890.1"/>
    <property type="molecule type" value="Genomic_DNA"/>
</dbReference>
<dbReference type="InterPro" id="IPR036895">
    <property type="entry name" value="Uracil-DNA_glycosylase-like_sf"/>
</dbReference>
<keyword evidence="5" id="KW-0408">Iron</keyword>
<keyword evidence="1" id="KW-0004">4Fe-4S</keyword>
<dbReference type="PANTHER" id="PTHR33693:SF3">
    <property type="entry name" value="TYPE-5 URACIL-DNA GLYCOSYLASE"/>
    <property type="match status" value="1"/>
</dbReference>
<accession>A0A4R5C233</accession>
<name>A0A4R5C233_9PSEU</name>
<dbReference type="GO" id="GO:0033958">
    <property type="term" value="F:DNA-deoxyinosine glycosylase activity"/>
    <property type="evidence" value="ECO:0007669"/>
    <property type="project" value="InterPro"/>
</dbReference>
<evidence type="ECO:0000256" key="2">
    <source>
        <dbReference type="ARBA" id="ARBA00022723"/>
    </source>
</evidence>
<feature type="domain" description="Uracil-DNA glycosylase-like" evidence="10">
    <location>
        <begin position="84"/>
        <end position="262"/>
    </location>
</feature>
<keyword evidence="12" id="KW-1185">Reference proteome</keyword>
<evidence type="ECO:0000256" key="6">
    <source>
        <dbReference type="ARBA" id="ARBA00023014"/>
    </source>
</evidence>
<evidence type="ECO:0000256" key="1">
    <source>
        <dbReference type="ARBA" id="ARBA00022485"/>
    </source>
</evidence>
<dbReference type="SMART" id="SM00986">
    <property type="entry name" value="UDG"/>
    <property type="match status" value="1"/>
</dbReference>
<dbReference type="SUPFAM" id="SSF52141">
    <property type="entry name" value="Uracil-DNA glycosylase-like"/>
    <property type="match status" value="1"/>
</dbReference>
<dbReference type="Proteomes" id="UP000294723">
    <property type="component" value="Unassembled WGS sequence"/>
</dbReference>
<dbReference type="InterPro" id="IPR051536">
    <property type="entry name" value="UDG_Type-4/5"/>
</dbReference>
<dbReference type="GO" id="GO:0046872">
    <property type="term" value="F:metal ion binding"/>
    <property type="evidence" value="ECO:0007669"/>
    <property type="project" value="UniProtKB-KW"/>
</dbReference>
<proteinExistence type="inferred from homology"/>
<comment type="caution">
    <text evidence="11">The sequence shown here is derived from an EMBL/GenBank/DDBJ whole genome shotgun (WGS) entry which is preliminary data.</text>
</comment>
<organism evidence="11 12">
    <name type="scientific">Saccharopolyspora karakumensis</name>
    <dbReference type="NCBI Taxonomy" id="2530386"/>
    <lineage>
        <taxon>Bacteria</taxon>
        <taxon>Bacillati</taxon>
        <taxon>Actinomycetota</taxon>
        <taxon>Actinomycetes</taxon>
        <taxon>Pseudonocardiales</taxon>
        <taxon>Pseudonocardiaceae</taxon>
        <taxon>Saccharopolyspora</taxon>
    </lineage>
</organism>
<dbReference type="CDD" id="cd10031">
    <property type="entry name" value="UDG-F5_TTUDGB_like"/>
    <property type="match status" value="1"/>
</dbReference>
<dbReference type="GO" id="GO:0004844">
    <property type="term" value="F:uracil DNA N-glycosylase activity"/>
    <property type="evidence" value="ECO:0007669"/>
    <property type="project" value="InterPro"/>
</dbReference>
<keyword evidence="2" id="KW-0479">Metal-binding</keyword>
<dbReference type="GO" id="GO:0051539">
    <property type="term" value="F:4 iron, 4 sulfur cluster binding"/>
    <property type="evidence" value="ECO:0007669"/>
    <property type="project" value="UniProtKB-KW"/>
</dbReference>
<dbReference type="Gene3D" id="3.40.470.10">
    <property type="entry name" value="Uracil-DNA glycosylase-like domain"/>
    <property type="match status" value="1"/>
</dbReference>
<dbReference type="InterPro" id="IPR005122">
    <property type="entry name" value="Uracil-DNA_glycosylase-like"/>
</dbReference>
<dbReference type="InterPro" id="IPR044147">
    <property type="entry name" value="UdgB-like"/>
</dbReference>
<evidence type="ECO:0000256" key="8">
    <source>
        <dbReference type="ARBA" id="ARBA00023779"/>
    </source>
</evidence>
<dbReference type="Pfam" id="PF03167">
    <property type="entry name" value="UDG"/>
    <property type="match status" value="1"/>
</dbReference>
<comment type="similarity">
    <text evidence="8">Belongs to the uracil-DNA glycosylase (UDG) superfamily. Type 5 (UDGb) family.</text>
</comment>
<gene>
    <name evidence="11" type="ORF">E1202_03840</name>
</gene>
<keyword evidence="7" id="KW-0234">DNA repair</keyword>
<evidence type="ECO:0000313" key="12">
    <source>
        <dbReference type="Proteomes" id="UP000294723"/>
    </source>
</evidence>
<dbReference type="SMART" id="SM00987">
    <property type="entry name" value="UreE_C"/>
    <property type="match status" value="1"/>
</dbReference>
<evidence type="ECO:0000256" key="5">
    <source>
        <dbReference type="ARBA" id="ARBA00023004"/>
    </source>
</evidence>
<keyword evidence="3" id="KW-0227">DNA damage</keyword>